<dbReference type="AlphaFoldDB" id="A0A9P4JGX5"/>
<evidence type="ECO:0000256" key="1">
    <source>
        <dbReference type="ARBA" id="ARBA00007337"/>
    </source>
</evidence>
<dbReference type="InterPro" id="IPR004038">
    <property type="entry name" value="Ribosomal_eL8/eL30/eS12/Gad45"/>
</dbReference>
<dbReference type="SUPFAM" id="SSF55315">
    <property type="entry name" value="L30e-like"/>
    <property type="match status" value="1"/>
</dbReference>
<dbReference type="Proteomes" id="UP000799536">
    <property type="component" value="Unassembled WGS sequence"/>
</dbReference>
<organism evidence="4 5">
    <name type="scientific">Delitschia confertaspora ATCC 74209</name>
    <dbReference type="NCBI Taxonomy" id="1513339"/>
    <lineage>
        <taxon>Eukaryota</taxon>
        <taxon>Fungi</taxon>
        <taxon>Dikarya</taxon>
        <taxon>Ascomycota</taxon>
        <taxon>Pezizomycotina</taxon>
        <taxon>Dothideomycetes</taxon>
        <taxon>Pleosporomycetidae</taxon>
        <taxon>Pleosporales</taxon>
        <taxon>Delitschiaceae</taxon>
        <taxon>Delitschia</taxon>
    </lineage>
</organism>
<comment type="similarity">
    <text evidence="1">Belongs to the eukaryotic ribosomal protein eL8 family.</text>
</comment>
<dbReference type="Gene3D" id="3.30.1330.30">
    <property type="match status" value="1"/>
</dbReference>
<dbReference type="GO" id="GO:0003723">
    <property type="term" value="F:RNA binding"/>
    <property type="evidence" value="ECO:0007669"/>
    <property type="project" value="InterPro"/>
</dbReference>
<reference evidence="4" key="1">
    <citation type="journal article" date="2020" name="Stud. Mycol.">
        <title>101 Dothideomycetes genomes: a test case for predicting lifestyles and emergence of pathogens.</title>
        <authorList>
            <person name="Haridas S."/>
            <person name="Albert R."/>
            <person name="Binder M."/>
            <person name="Bloem J."/>
            <person name="Labutti K."/>
            <person name="Salamov A."/>
            <person name="Andreopoulos B."/>
            <person name="Baker S."/>
            <person name="Barry K."/>
            <person name="Bills G."/>
            <person name="Bluhm B."/>
            <person name="Cannon C."/>
            <person name="Castanera R."/>
            <person name="Culley D."/>
            <person name="Daum C."/>
            <person name="Ezra D."/>
            <person name="Gonzalez J."/>
            <person name="Henrissat B."/>
            <person name="Kuo A."/>
            <person name="Liang C."/>
            <person name="Lipzen A."/>
            <person name="Lutzoni F."/>
            <person name="Magnuson J."/>
            <person name="Mondo S."/>
            <person name="Nolan M."/>
            <person name="Ohm R."/>
            <person name="Pangilinan J."/>
            <person name="Park H.-J."/>
            <person name="Ramirez L."/>
            <person name="Alfaro M."/>
            <person name="Sun H."/>
            <person name="Tritt A."/>
            <person name="Yoshinaga Y."/>
            <person name="Zwiers L.-H."/>
            <person name="Turgeon B."/>
            <person name="Goodwin S."/>
            <person name="Spatafora J."/>
            <person name="Crous P."/>
            <person name="Grigoriev I."/>
        </authorList>
    </citation>
    <scope>NUCLEOTIDE SEQUENCE</scope>
    <source>
        <strain evidence="4">ATCC 74209</strain>
    </source>
</reference>
<dbReference type="InterPro" id="IPR029064">
    <property type="entry name" value="Ribosomal_eL30-like_sf"/>
</dbReference>
<evidence type="ECO:0000256" key="2">
    <source>
        <dbReference type="SAM" id="MobiDB-lite"/>
    </source>
</evidence>
<gene>
    <name evidence="4" type="ORF">GQ43DRAFT_401746</name>
</gene>
<dbReference type="EMBL" id="ML994173">
    <property type="protein sequence ID" value="KAF2198074.1"/>
    <property type="molecule type" value="Genomic_DNA"/>
</dbReference>
<feature type="region of interest" description="Disordered" evidence="2">
    <location>
        <begin position="1"/>
        <end position="50"/>
    </location>
</feature>
<evidence type="ECO:0000259" key="3">
    <source>
        <dbReference type="Pfam" id="PF01248"/>
    </source>
</evidence>
<dbReference type="PANTHER" id="PTHR23105">
    <property type="entry name" value="RIBOSOMAL PROTEIN L7AE FAMILY MEMBER"/>
    <property type="match status" value="1"/>
</dbReference>
<proteinExistence type="inferred from homology"/>
<comment type="caution">
    <text evidence="4">The sequence shown here is derived from an EMBL/GenBank/DDBJ whole genome shotgun (WGS) entry which is preliminary data.</text>
</comment>
<protein>
    <submittedName>
        <fullName evidence="4">L30e-like protein</fullName>
    </submittedName>
</protein>
<dbReference type="InterPro" id="IPR050257">
    <property type="entry name" value="eL8/uL1-like"/>
</dbReference>
<feature type="compositionally biased region" description="Basic residues" evidence="2">
    <location>
        <begin position="11"/>
        <end position="21"/>
    </location>
</feature>
<dbReference type="Pfam" id="PF01248">
    <property type="entry name" value="Ribosomal_L7Ae"/>
    <property type="match status" value="1"/>
</dbReference>
<name>A0A9P4JGX5_9PLEO</name>
<feature type="compositionally biased region" description="Basic and acidic residues" evidence="2">
    <location>
        <begin position="22"/>
        <end position="50"/>
    </location>
</feature>
<sequence>MAKDHSEKKEKKDKKERKEKKEKRASIDGVKKSKKEKKETNGDVVKALEAHLDSPEAVAKVDQDGDVDMSMAVTEELPLSGALVPFAFPLAEDEKEVKKILKCVKKSAKNKTLRRGVKECVKALRKSETSGPSSSGTSDPSAVAIIAADISPMDVISHIPVLCEDHNIPYIYVKSRAQLGEASATKRPTSVVMVSKTRTAKKTKEGDDADFEEFQSAYGDLVKLVVKASKSVKK</sequence>
<dbReference type="GO" id="GO:1990904">
    <property type="term" value="C:ribonucleoprotein complex"/>
    <property type="evidence" value="ECO:0007669"/>
    <property type="project" value="InterPro"/>
</dbReference>
<dbReference type="PROSITE" id="PS01082">
    <property type="entry name" value="RIBOSOMAL_L7AE"/>
    <property type="match status" value="1"/>
</dbReference>
<evidence type="ECO:0000313" key="4">
    <source>
        <dbReference type="EMBL" id="KAF2198074.1"/>
    </source>
</evidence>
<dbReference type="InterPro" id="IPR004037">
    <property type="entry name" value="Ribosomal_eL8-like_CS"/>
</dbReference>
<feature type="domain" description="Ribosomal protein eL8/eL30/eS12/Gadd45" evidence="3">
    <location>
        <begin position="145"/>
        <end position="201"/>
    </location>
</feature>
<feature type="compositionally biased region" description="Basic and acidic residues" evidence="2">
    <location>
        <begin position="1"/>
        <end position="10"/>
    </location>
</feature>
<dbReference type="GO" id="GO:0042254">
    <property type="term" value="P:ribosome biogenesis"/>
    <property type="evidence" value="ECO:0007669"/>
    <property type="project" value="InterPro"/>
</dbReference>
<dbReference type="OrthoDB" id="5364946at2759"/>
<accession>A0A9P4JGX5</accession>
<keyword evidence="5" id="KW-1185">Reference proteome</keyword>
<evidence type="ECO:0000313" key="5">
    <source>
        <dbReference type="Proteomes" id="UP000799536"/>
    </source>
</evidence>